<dbReference type="GO" id="GO:0031080">
    <property type="term" value="C:nuclear pore outer ring"/>
    <property type="evidence" value="ECO:0007669"/>
    <property type="project" value="TreeGrafter"/>
</dbReference>
<keyword evidence="8 9" id="KW-0539">Nucleus</keyword>
<keyword evidence="7 9" id="KW-0906">Nuclear pore complex</keyword>
<dbReference type="EMBL" id="JACEFO010001882">
    <property type="protein sequence ID" value="KAF8696395.1"/>
    <property type="molecule type" value="Genomic_DNA"/>
</dbReference>
<evidence type="ECO:0000313" key="11">
    <source>
        <dbReference type="EMBL" id="KAF8696395.1"/>
    </source>
</evidence>
<evidence type="ECO:0000256" key="8">
    <source>
        <dbReference type="ARBA" id="ARBA00023242"/>
    </source>
</evidence>
<evidence type="ECO:0000256" key="9">
    <source>
        <dbReference type="RuleBase" id="RU365073"/>
    </source>
</evidence>
<comment type="subcellular location">
    <subcellularLocation>
        <location evidence="1 9">Nucleus</location>
        <location evidence="1 9">Nuclear pore complex</location>
    </subcellularLocation>
</comment>
<gene>
    <name evidence="11" type="ORF">HU200_037306</name>
</gene>
<dbReference type="Proteomes" id="UP000636709">
    <property type="component" value="Unassembled WGS sequence"/>
</dbReference>
<comment type="subunit">
    <text evidence="9">Component of the nuclear pore complex (NPC).</text>
</comment>
<dbReference type="GO" id="GO:0017056">
    <property type="term" value="F:structural constituent of nuclear pore"/>
    <property type="evidence" value="ECO:0007669"/>
    <property type="project" value="TreeGrafter"/>
</dbReference>
<evidence type="ECO:0000256" key="3">
    <source>
        <dbReference type="ARBA" id="ARBA00022448"/>
    </source>
</evidence>
<sequence>MPGMPTDGGGGGGAIVPFRGEPDQGTPSPPAVRPIRHGVAPPIFRVYISWSSGNLLQVACLRPPNSEGRGRSEEVAGSVVEVNLSCGGSGGAEVEEEIDEAEMRRIEYGSVPAFALLQSRKNALADAAAMSRLSSVPDYADWWQYVLEYSKAVGNLLGSPDSPLAFMIEDPKTILKVREKPTNLKAAWELLEIFYVDKQLQSWLPERLVDWLADFDSLLSGTESTVYSKLSNFQKKLINLQIIEDDPDYWNGLSAALSVGWLDIVVNMLRFHGSYQLDQMDNRETENGLVEAVAVLVSTMPRLRPNLPTGKLGQCCKTRPDFVKAWEKWRGQVTKLECSAFWIQCGHQKTRDGLKTLLHIMMGNIKELTASTSHWLELFASHFLYIRPFTVGFEGMHHLAQKCIQLKPSSGTNGLTGLVIGVLSENPEVVLAECTKNFGPWLVTHAMELLTADNDYADTMLHEERPNLGGISIDELHRLVYAQVLCSHSLTWQIAPTYLSSCLNQGLGLLEILLLKQPIQDNRLVLKTLEICRLYELDDVSTNIMKIAGIYHWKHGRKGAGVYWFQQAHDKVRLDRIAQQLFERIGKSVTDDSFKQWEGLLELLGPDIGSAGGLEFLHRYRDFKKSLQQALDGRSGEAARQTADFLIQLMRNPSTPQRFWLPLLHDSVELLNCKPRPLINVAETTLLLNKLQELSLAKLRPDFSNNHLPSHALSSVRLALASNLARAILEDP</sequence>
<evidence type="ECO:0000256" key="4">
    <source>
        <dbReference type="ARBA" id="ARBA00022816"/>
    </source>
</evidence>
<evidence type="ECO:0000256" key="10">
    <source>
        <dbReference type="SAM" id="MobiDB-lite"/>
    </source>
</evidence>
<protein>
    <recommendedName>
        <fullName evidence="9">Nuclear pore complex protein Nup85</fullName>
    </recommendedName>
</protein>
<keyword evidence="12" id="KW-1185">Reference proteome</keyword>
<dbReference type="GO" id="GO:0006606">
    <property type="term" value="P:protein import into nucleus"/>
    <property type="evidence" value="ECO:0007669"/>
    <property type="project" value="TreeGrafter"/>
</dbReference>
<keyword evidence="3 9" id="KW-0813">Transport</keyword>
<dbReference type="PANTHER" id="PTHR13373:SF21">
    <property type="entry name" value="NUCLEAR PORE COMPLEX PROTEIN NUP85"/>
    <property type="match status" value="1"/>
</dbReference>
<evidence type="ECO:0000313" key="12">
    <source>
        <dbReference type="Proteomes" id="UP000636709"/>
    </source>
</evidence>
<keyword evidence="9" id="KW-0472">Membrane</keyword>
<keyword evidence="4 9" id="KW-0509">mRNA transport</keyword>
<evidence type="ECO:0000256" key="6">
    <source>
        <dbReference type="ARBA" id="ARBA00023010"/>
    </source>
</evidence>
<dbReference type="GO" id="GO:0045893">
    <property type="term" value="P:positive regulation of DNA-templated transcription"/>
    <property type="evidence" value="ECO:0007669"/>
    <property type="project" value="TreeGrafter"/>
</dbReference>
<evidence type="ECO:0000256" key="1">
    <source>
        <dbReference type="ARBA" id="ARBA00004567"/>
    </source>
</evidence>
<proteinExistence type="inferred from homology"/>
<dbReference type="OrthoDB" id="17644at2759"/>
<dbReference type="InterPro" id="IPR011502">
    <property type="entry name" value="Nucleoporin_Nup85"/>
</dbReference>
<comment type="similarity">
    <text evidence="2 9">Belongs to the nucleoporin Nup85 family.</text>
</comment>
<dbReference type="PANTHER" id="PTHR13373">
    <property type="entry name" value="FROUNT PROTEIN-RELATED"/>
    <property type="match status" value="1"/>
</dbReference>
<dbReference type="GO" id="GO:0031965">
    <property type="term" value="C:nuclear membrane"/>
    <property type="evidence" value="ECO:0007669"/>
    <property type="project" value="UniProtKB-UniRule"/>
</dbReference>
<keyword evidence="5 9" id="KW-0653">Protein transport</keyword>
<dbReference type="Pfam" id="PF07575">
    <property type="entry name" value="Nucleopor_Nup85"/>
    <property type="match status" value="1"/>
</dbReference>
<reference evidence="11" key="1">
    <citation type="submission" date="2020-07" db="EMBL/GenBank/DDBJ databases">
        <title>Genome sequence and genetic diversity analysis of an under-domesticated orphan crop, white fonio (Digitaria exilis).</title>
        <authorList>
            <person name="Bennetzen J.L."/>
            <person name="Chen S."/>
            <person name="Ma X."/>
            <person name="Wang X."/>
            <person name="Yssel A.E.J."/>
            <person name="Chaluvadi S.R."/>
            <person name="Johnson M."/>
            <person name="Gangashetty P."/>
            <person name="Hamidou F."/>
            <person name="Sanogo M.D."/>
            <person name="Zwaenepoel A."/>
            <person name="Wallace J."/>
            <person name="Van De Peer Y."/>
            <person name="Van Deynze A."/>
        </authorList>
    </citation>
    <scope>NUCLEOTIDE SEQUENCE</scope>
    <source>
        <tissue evidence="11">Leaves</tissue>
    </source>
</reference>
<dbReference type="AlphaFoldDB" id="A0A835BFW1"/>
<dbReference type="GO" id="GO:0006406">
    <property type="term" value="P:mRNA export from nucleus"/>
    <property type="evidence" value="ECO:0007669"/>
    <property type="project" value="TreeGrafter"/>
</dbReference>
<evidence type="ECO:0000256" key="5">
    <source>
        <dbReference type="ARBA" id="ARBA00022927"/>
    </source>
</evidence>
<keyword evidence="6 9" id="KW-0811">Translocation</keyword>
<name>A0A835BFW1_9POAL</name>
<feature type="region of interest" description="Disordered" evidence="10">
    <location>
        <begin position="1"/>
        <end position="34"/>
    </location>
</feature>
<evidence type="ECO:0000256" key="7">
    <source>
        <dbReference type="ARBA" id="ARBA00023132"/>
    </source>
</evidence>
<feature type="compositionally biased region" description="Gly residues" evidence="10">
    <location>
        <begin position="1"/>
        <end position="14"/>
    </location>
</feature>
<comment type="function">
    <text evidence="9">Functions as a component of the nuclear pore complex (NPC).</text>
</comment>
<organism evidence="11 12">
    <name type="scientific">Digitaria exilis</name>
    <dbReference type="NCBI Taxonomy" id="1010633"/>
    <lineage>
        <taxon>Eukaryota</taxon>
        <taxon>Viridiplantae</taxon>
        <taxon>Streptophyta</taxon>
        <taxon>Embryophyta</taxon>
        <taxon>Tracheophyta</taxon>
        <taxon>Spermatophyta</taxon>
        <taxon>Magnoliopsida</taxon>
        <taxon>Liliopsida</taxon>
        <taxon>Poales</taxon>
        <taxon>Poaceae</taxon>
        <taxon>PACMAD clade</taxon>
        <taxon>Panicoideae</taxon>
        <taxon>Panicodae</taxon>
        <taxon>Paniceae</taxon>
        <taxon>Anthephorinae</taxon>
        <taxon>Digitaria</taxon>
    </lineage>
</organism>
<accession>A0A835BFW1</accession>
<evidence type="ECO:0000256" key="2">
    <source>
        <dbReference type="ARBA" id="ARBA00005573"/>
    </source>
</evidence>
<comment type="caution">
    <text evidence="11">The sequence shown here is derived from an EMBL/GenBank/DDBJ whole genome shotgun (WGS) entry which is preliminary data.</text>
</comment>